<accession>A0A3B7MM91</accession>
<dbReference type="SMART" id="SM00867">
    <property type="entry name" value="YceI"/>
    <property type="match status" value="1"/>
</dbReference>
<name>A0A3B7MM91_9BACT</name>
<dbReference type="KEGG" id="pseg:D3H65_13060"/>
<organism evidence="2 3">
    <name type="scientific">Paraflavitalea soli</name>
    <dbReference type="NCBI Taxonomy" id="2315862"/>
    <lineage>
        <taxon>Bacteria</taxon>
        <taxon>Pseudomonadati</taxon>
        <taxon>Bacteroidota</taxon>
        <taxon>Chitinophagia</taxon>
        <taxon>Chitinophagales</taxon>
        <taxon>Chitinophagaceae</taxon>
        <taxon>Paraflavitalea</taxon>
    </lineage>
</organism>
<dbReference type="SUPFAM" id="SSF101874">
    <property type="entry name" value="YceI-like"/>
    <property type="match status" value="1"/>
</dbReference>
<reference evidence="2 3" key="1">
    <citation type="submission" date="2018-09" db="EMBL/GenBank/DDBJ databases">
        <title>Genome sequencing of strain 6GH32-13.</title>
        <authorList>
            <person name="Weon H.-Y."/>
            <person name="Heo J."/>
            <person name="Kwon S.-W."/>
        </authorList>
    </citation>
    <scope>NUCLEOTIDE SEQUENCE [LARGE SCALE GENOMIC DNA]</scope>
    <source>
        <strain evidence="2 3">5GH32-13</strain>
    </source>
</reference>
<dbReference type="Proteomes" id="UP000263900">
    <property type="component" value="Chromosome"/>
</dbReference>
<dbReference type="Gene3D" id="2.40.128.110">
    <property type="entry name" value="Lipid/polyisoprenoid-binding, YceI-like"/>
    <property type="match status" value="1"/>
</dbReference>
<keyword evidence="3" id="KW-1185">Reference proteome</keyword>
<dbReference type="AlphaFoldDB" id="A0A3B7MM91"/>
<dbReference type="PANTHER" id="PTHR34406:SF1">
    <property type="entry name" value="PROTEIN YCEI"/>
    <property type="match status" value="1"/>
</dbReference>
<evidence type="ECO:0000313" key="3">
    <source>
        <dbReference type="Proteomes" id="UP000263900"/>
    </source>
</evidence>
<dbReference type="OrthoDB" id="9811006at2"/>
<dbReference type="Pfam" id="PF04264">
    <property type="entry name" value="YceI"/>
    <property type="match status" value="1"/>
</dbReference>
<dbReference type="InterPro" id="IPR007372">
    <property type="entry name" value="Lipid/polyisoprenoid-bd_YceI"/>
</dbReference>
<evidence type="ECO:0000313" key="2">
    <source>
        <dbReference type="EMBL" id="AXY74857.1"/>
    </source>
</evidence>
<dbReference type="InterPro" id="IPR036761">
    <property type="entry name" value="TTHA0802/YceI-like_sf"/>
</dbReference>
<dbReference type="EMBL" id="CP032157">
    <property type="protein sequence ID" value="AXY74857.1"/>
    <property type="molecule type" value="Genomic_DNA"/>
</dbReference>
<gene>
    <name evidence="2" type="ORF">D3H65_13060</name>
</gene>
<dbReference type="RefSeq" id="WP_119050740.1">
    <property type="nucleotide sequence ID" value="NZ_CP032157.1"/>
</dbReference>
<feature type="domain" description="Lipid/polyisoprenoid-binding YceI-like" evidence="1">
    <location>
        <begin position="21"/>
        <end position="177"/>
    </location>
</feature>
<protein>
    <submittedName>
        <fullName evidence="2">YceI family protein</fullName>
    </submittedName>
</protein>
<evidence type="ECO:0000259" key="1">
    <source>
        <dbReference type="SMART" id="SM00867"/>
    </source>
</evidence>
<proteinExistence type="predicted"/>
<sequence length="179" mass="19563">MKKRLLLIIGMLAGLFLYAQEYIPADNGSSVKFKVKNFGLAVTGTFTGLQGVIVFNATNPPSSNFNVSVDAASIETGINLRNNHLRGEDYFDVKQYPRISFASSRVTAADQTGSFYLVGKLTIRNVTKDIGFPFTATATENGYVFDGNFRVNRHDFKVGGSNTIADSVSIILHVVARKK</sequence>
<dbReference type="PANTHER" id="PTHR34406">
    <property type="entry name" value="PROTEIN YCEI"/>
    <property type="match status" value="1"/>
</dbReference>